<dbReference type="Pfam" id="PF17919">
    <property type="entry name" value="RT_RNaseH_2"/>
    <property type="match status" value="1"/>
</dbReference>
<reference evidence="2 3" key="1">
    <citation type="journal article" date="2010" name="PLoS Biol.">
        <title>Multi-platform next-generation sequencing of the domestic turkey (Meleagris gallopavo): genome assembly and analysis.</title>
        <authorList>
            <person name="Dalloul R.A."/>
            <person name="Long J.A."/>
            <person name="Zimin A.V."/>
            <person name="Aslam L."/>
            <person name="Beal K."/>
            <person name="Blomberg L.A."/>
            <person name="Bouffard P."/>
            <person name="Burt D.W."/>
            <person name="Crasta O."/>
            <person name="Crooijmans R.P."/>
            <person name="Cooper K."/>
            <person name="Coulombe R.A."/>
            <person name="De S."/>
            <person name="Delany M.E."/>
            <person name="Dodgson J.B."/>
            <person name="Dong J.J."/>
            <person name="Evans C."/>
            <person name="Frederickson K.M."/>
            <person name="Flicek P."/>
            <person name="Florea L."/>
            <person name="Folkerts O."/>
            <person name="Groenen M.A."/>
            <person name="Harkins T.T."/>
            <person name="Herrero J."/>
            <person name="Hoffmann S."/>
            <person name="Megens H.J."/>
            <person name="Jiang A."/>
            <person name="de Jong P."/>
            <person name="Kaiser P."/>
            <person name="Kim H."/>
            <person name="Kim K.W."/>
            <person name="Kim S."/>
            <person name="Langenberger D."/>
            <person name="Lee M.K."/>
            <person name="Lee T."/>
            <person name="Mane S."/>
            <person name="Marcais G."/>
            <person name="Marz M."/>
            <person name="McElroy A.P."/>
            <person name="Modise T."/>
            <person name="Nefedov M."/>
            <person name="Notredame C."/>
            <person name="Paton I.R."/>
            <person name="Payne W.S."/>
            <person name="Pertea G."/>
            <person name="Prickett D."/>
            <person name="Puiu D."/>
            <person name="Qioa D."/>
            <person name="Raineri E."/>
            <person name="Ruffier M."/>
            <person name="Salzberg S.L."/>
            <person name="Schatz M.C."/>
            <person name="Scheuring C."/>
            <person name="Schmidt C.J."/>
            <person name="Schroeder S."/>
            <person name="Searle S.M."/>
            <person name="Smith E.J."/>
            <person name="Smith J."/>
            <person name="Sonstegard T.S."/>
            <person name="Stadler P.F."/>
            <person name="Tafer H."/>
            <person name="Tu Z.J."/>
            <person name="Van Tassell C.P."/>
            <person name="Vilella A.J."/>
            <person name="Williams K.P."/>
            <person name="Yorke J.A."/>
            <person name="Zhang L."/>
            <person name="Zhang H.B."/>
            <person name="Zhang X."/>
            <person name="Zhang Y."/>
            <person name="Reed K.M."/>
        </authorList>
    </citation>
    <scope>NUCLEOTIDE SEQUENCE [LARGE SCALE GENOMIC DNA]</scope>
</reference>
<dbReference type="AlphaFoldDB" id="A0A803YKN7"/>
<protein>
    <recommendedName>
        <fullName evidence="1">Reverse transcriptase/retrotransposon-derived protein RNase H-like domain-containing protein</fullName>
    </recommendedName>
</protein>
<dbReference type="PANTHER" id="PTHR33064:SF37">
    <property type="entry name" value="RIBONUCLEASE H"/>
    <property type="match status" value="1"/>
</dbReference>
<evidence type="ECO:0000313" key="3">
    <source>
        <dbReference type="Proteomes" id="UP000001645"/>
    </source>
</evidence>
<dbReference type="InterPro" id="IPR041577">
    <property type="entry name" value="RT_RNaseH_2"/>
</dbReference>
<keyword evidence="3" id="KW-1185">Reference proteome</keyword>
<dbReference type="Proteomes" id="UP000001645">
    <property type="component" value="Chromosome 4"/>
</dbReference>
<reference evidence="2" key="2">
    <citation type="submission" date="2025-08" db="UniProtKB">
        <authorList>
            <consortium name="Ensembl"/>
        </authorList>
    </citation>
    <scope>IDENTIFICATION</scope>
</reference>
<dbReference type="InParanoid" id="A0A803YKN7"/>
<feature type="domain" description="Reverse transcriptase/retrotransposon-derived protein RNase H-like" evidence="1">
    <location>
        <begin position="37"/>
        <end position="129"/>
    </location>
</feature>
<accession>A0A803YKN7</accession>
<dbReference type="InterPro" id="IPR051320">
    <property type="entry name" value="Viral_Replic_Matur_Polypro"/>
</dbReference>
<evidence type="ECO:0000313" key="2">
    <source>
        <dbReference type="Ensembl" id="ENSMGAP00000032335.1"/>
    </source>
</evidence>
<dbReference type="InterPro" id="IPR043502">
    <property type="entry name" value="DNA/RNA_pol_sf"/>
</dbReference>
<dbReference type="Gene3D" id="3.10.20.370">
    <property type="match status" value="1"/>
</dbReference>
<dbReference type="SUPFAM" id="SSF56672">
    <property type="entry name" value="DNA/RNA polymerases"/>
    <property type="match status" value="1"/>
</dbReference>
<reference evidence="2" key="3">
    <citation type="submission" date="2025-09" db="UniProtKB">
        <authorList>
            <consortium name="Ensembl"/>
        </authorList>
    </citation>
    <scope>IDENTIFICATION</scope>
</reference>
<proteinExistence type="predicted"/>
<dbReference type="InterPro" id="IPR043128">
    <property type="entry name" value="Rev_trsase/Diguanyl_cyclase"/>
</dbReference>
<name>A0A803YKN7_MELGA</name>
<organism evidence="2 3">
    <name type="scientific">Meleagris gallopavo</name>
    <name type="common">Wild turkey</name>
    <dbReference type="NCBI Taxonomy" id="9103"/>
    <lineage>
        <taxon>Eukaryota</taxon>
        <taxon>Metazoa</taxon>
        <taxon>Chordata</taxon>
        <taxon>Craniata</taxon>
        <taxon>Vertebrata</taxon>
        <taxon>Euteleostomi</taxon>
        <taxon>Archelosauria</taxon>
        <taxon>Archosauria</taxon>
        <taxon>Dinosauria</taxon>
        <taxon>Saurischia</taxon>
        <taxon>Theropoda</taxon>
        <taxon>Coelurosauria</taxon>
        <taxon>Aves</taxon>
        <taxon>Neognathae</taxon>
        <taxon>Galloanserae</taxon>
        <taxon>Galliformes</taxon>
        <taxon>Phasianidae</taxon>
        <taxon>Meleagridinae</taxon>
        <taxon>Meleagris</taxon>
    </lineage>
</organism>
<sequence>MSIKAPELLIHPEWEPRVKRKAAPLCKLLRKDALWEWGPEQDEAVKTLKESVARAPMLVWPCGDRPYVLQLASMGTGLRATLSQHRGALLQPIAHASRLLTPTEQQFTAYEKEVLALIWALQHWEYLVGSAAELVAVTVALENTPADQP</sequence>
<evidence type="ECO:0000259" key="1">
    <source>
        <dbReference type="Pfam" id="PF17919"/>
    </source>
</evidence>
<dbReference type="OrthoDB" id="9386914at2759"/>
<dbReference type="Gene3D" id="3.30.70.270">
    <property type="match status" value="1"/>
</dbReference>
<dbReference type="Ensembl" id="ENSMGAT00000032726.1">
    <property type="protein sequence ID" value="ENSMGAP00000032335.1"/>
    <property type="gene ID" value="ENSMGAG00000022117.1"/>
</dbReference>
<dbReference type="PANTHER" id="PTHR33064">
    <property type="entry name" value="POL PROTEIN"/>
    <property type="match status" value="1"/>
</dbReference>
<dbReference type="GeneTree" id="ENSGT01040000244521"/>